<evidence type="ECO:0000256" key="5">
    <source>
        <dbReference type="SAM" id="MobiDB-lite"/>
    </source>
</evidence>
<dbReference type="Pfam" id="PF13326">
    <property type="entry name" value="PSII_Pbs27"/>
    <property type="match status" value="1"/>
</dbReference>
<dbReference type="GO" id="GO:0009523">
    <property type="term" value="C:photosystem II"/>
    <property type="evidence" value="ECO:0007669"/>
    <property type="project" value="InterPro"/>
</dbReference>
<accession>A0A5A7QEB9</accession>
<dbReference type="PANTHER" id="PTHR34041">
    <property type="entry name" value="PHOTOSYSTEM II REPAIR PROTEIN PSB27-H1, CHLOROPLASTIC"/>
    <property type="match status" value="1"/>
</dbReference>
<proteinExistence type="inferred from homology"/>
<dbReference type="AlphaFoldDB" id="A0A5A7QEB9"/>
<keyword evidence="3" id="KW-0472">Membrane</keyword>
<feature type="region of interest" description="Disordered" evidence="5">
    <location>
        <begin position="1"/>
        <end position="20"/>
    </location>
</feature>
<keyword evidence="2" id="KW-0793">Thylakoid</keyword>
<dbReference type="OrthoDB" id="419533at2759"/>
<dbReference type="GO" id="GO:0010207">
    <property type="term" value="P:photosystem II assembly"/>
    <property type="evidence" value="ECO:0007669"/>
    <property type="project" value="InterPro"/>
</dbReference>
<gene>
    <name evidence="6" type="ORF">STAS_20481</name>
</gene>
<feature type="compositionally biased region" description="Polar residues" evidence="5">
    <location>
        <begin position="1"/>
        <end position="15"/>
    </location>
</feature>
<dbReference type="HAMAP" id="MF_01481">
    <property type="entry name" value="PSII_Psb27"/>
    <property type="match status" value="1"/>
</dbReference>
<dbReference type="Gene3D" id="1.20.58.810">
    <property type="entry name" value="Photosystem II Pbs27"/>
    <property type="match status" value="1"/>
</dbReference>
<reference evidence="7" key="1">
    <citation type="journal article" date="2019" name="Curr. Biol.">
        <title>Genome Sequence of Striga asiatica Provides Insight into the Evolution of Plant Parasitism.</title>
        <authorList>
            <person name="Yoshida S."/>
            <person name="Kim S."/>
            <person name="Wafula E.K."/>
            <person name="Tanskanen J."/>
            <person name="Kim Y.M."/>
            <person name="Honaas L."/>
            <person name="Yang Z."/>
            <person name="Spallek T."/>
            <person name="Conn C.E."/>
            <person name="Ichihashi Y."/>
            <person name="Cheong K."/>
            <person name="Cui S."/>
            <person name="Der J.P."/>
            <person name="Gundlach H."/>
            <person name="Jiao Y."/>
            <person name="Hori C."/>
            <person name="Ishida J.K."/>
            <person name="Kasahara H."/>
            <person name="Kiba T."/>
            <person name="Kim M.S."/>
            <person name="Koo N."/>
            <person name="Laohavisit A."/>
            <person name="Lee Y.H."/>
            <person name="Lumba S."/>
            <person name="McCourt P."/>
            <person name="Mortimer J.C."/>
            <person name="Mutuku J.M."/>
            <person name="Nomura T."/>
            <person name="Sasaki-Sekimoto Y."/>
            <person name="Seto Y."/>
            <person name="Wang Y."/>
            <person name="Wakatake T."/>
            <person name="Sakakibara H."/>
            <person name="Demura T."/>
            <person name="Yamaguchi S."/>
            <person name="Yoneyama K."/>
            <person name="Manabe R.I."/>
            <person name="Nelson D.C."/>
            <person name="Schulman A.H."/>
            <person name="Timko M.P."/>
            <person name="dePamphilis C.W."/>
            <person name="Choi D."/>
            <person name="Shirasu K."/>
        </authorList>
    </citation>
    <scope>NUCLEOTIDE SEQUENCE [LARGE SCALE GENOMIC DNA]</scope>
    <source>
        <strain evidence="7">cv. UVA1</strain>
    </source>
</reference>
<name>A0A5A7QEB9_STRAF</name>
<evidence type="ECO:0000256" key="1">
    <source>
        <dbReference type="ARBA" id="ARBA00004370"/>
    </source>
</evidence>
<dbReference type="EMBL" id="BKCP01006693">
    <property type="protein sequence ID" value="GER43619.1"/>
    <property type="molecule type" value="Genomic_DNA"/>
</dbReference>
<dbReference type="FunFam" id="1.20.58.810:FF:000001">
    <property type="entry name" value="Photosystem II lipoprotein Psb27"/>
    <property type="match status" value="1"/>
</dbReference>
<evidence type="ECO:0000256" key="2">
    <source>
        <dbReference type="ARBA" id="ARBA00023078"/>
    </source>
</evidence>
<evidence type="ECO:0000256" key="3">
    <source>
        <dbReference type="ARBA" id="ARBA00023136"/>
    </source>
</evidence>
<comment type="caution">
    <text evidence="6">The sequence shown here is derived from an EMBL/GenBank/DDBJ whole genome shotgun (WGS) entry which is preliminary data.</text>
</comment>
<keyword evidence="7" id="KW-1185">Reference proteome</keyword>
<dbReference type="GO" id="GO:0009543">
    <property type="term" value="C:chloroplast thylakoid lumen"/>
    <property type="evidence" value="ECO:0007669"/>
    <property type="project" value="TreeGrafter"/>
</dbReference>
<evidence type="ECO:0000313" key="6">
    <source>
        <dbReference type="EMBL" id="GER43619.1"/>
    </source>
</evidence>
<evidence type="ECO:0000313" key="7">
    <source>
        <dbReference type="Proteomes" id="UP000325081"/>
    </source>
</evidence>
<comment type="subcellular location">
    <subcellularLocation>
        <location evidence="1">Membrane</location>
    </subcellularLocation>
    <subcellularLocation>
        <location evidence="4">Thylakoid</location>
    </subcellularLocation>
</comment>
<organism evidence="6 7">
    <name type="scientific">Striga asiatica</name>
    <name type="common">Asiatic witchweed</name>
    <name type="synonym">Buchnera asiatica</name>
    <dbReference type="NCBI Taxonomy" id="4170"/>
    <lineage>
        <taxon>Eukaryota</taxon>
        <taxon>Viridiplantae</taxon>
        <taxon>Streptophyta</taxon>
        <taxon>Embryophyta</taxon>
        <taxon>Tracheophyta</taxon>
        <taxon>Spermatophyta</taxon>
        <taxon>Magnoliopsida</taxon>
        <taxon>eudicotyledons</taxon>
        <taxon>Gunneridae</taxon>
        <taxon>Pentapetalae</taxon>
        <taxon>asterids</taxon>
        <taxon>lamiids</taxon>
        <taxon>Lamiales</taxon>
        <taxon>Orobanchaceae</taxon>
        <taxon>Buchnereae</taxon>
        <taxon>Striga</taxon>
    </lineage>
</organism>
<dbReference type="Proteomes" id="UP000325081">
    <property type="component" value="Unassembled WGS sequence"/>
</dbReference>
<protein>
    <submittedName>
        <fullName evidence="6">Photosystem II family protein</fullName>
    </submittedName>
</protein>
<dbReference type="InterPro" id="IPR038450">
    <property type="entry name" value="PSII_Psb27_sf"/>
</dbReference>
<evidence type="ECO:0000256" key="4">
    <source>
        <dbReference type="ARBA" id="ARBA00060385"/>
    </source>
</evidence>
<dbReference type="PANTHER" id="PTHR34041:SF1">
    <property type="entry name" value="PHOTOSYSTEM II REPAIR PROTEIN PSB27-H1, CHLOROPLASTIC"/>
    <property type="match status" value="1"/>
</dbReference>
<dbReference type="InterPro" id="IPR025585">
    <property type="entry name" value="PSII_Psb27"/>
</dbReference>
<dbReference type="GO" id="GO:0010206">
    <property type="term" value="P:photosystem II repair"/>
    <property type="evidence" value="ECO:0007669"/>
    <property type="project" value="InterPro"/>
</dbReference>
<sequence length="248" mass="26586">MASPTLITPNSATPKPTTPPLIRSRIIASASPSASSAAASTASRRNFLSLSAGAALLLPPLARAASSEEEYVKETAEVIDKVRNTITLDKTDPSVAAAVAELRETSNAWVAKYRREKTLLGRASFRDMYSALNAVSGHYISFGPTAPIPAKRKQRILAEMDTAEKALPALNGGRGPPEAKLGDRNPHLRPPELLVLFLPVGDDKTPARGCRSCCCFFRPTTLKPPPVASEAFLWPPSQRSSNPNYLLV</sequence>